<keyword evidence="2" id="KW-0732">Signal</keyword>
<evidence type="ECO:0000256" key="1">
    <source>
        <dbReference type="SAM" id="Phobius"/>
    </source>
</evidence>
<dbReference type="RefSeq" id="XP_029639364.1">
    <property type="nucleotide sequence ID" value="XM_029783504.2"/>
</dbReference>
<evidence type="ECO:0000256" key="2">
    <source>
        <dbReference type="SAM" id="SignalP"/>
    </source>
</evidence>
<feature type="transmembrane region" description="Helical" evidence="1">
    <location>
        <begin position="535"/>
        <end position="555"/>
    </location>
</feature>
<dbReference type="Proteomes" id="UP000515154">
    <property type="component" value="Linkage group LG7"/>
</dbReference>
<dbReference type="AlphaFoldDB" id="A0A6P7SM76"/>
<evidence type="ECO:0000313" key="3">
    <source>
        <dbReference type="Proteomes" id="UP000515154"/>
    </source>
</evidence>
<organism evidence="3 4">
    <name type="scientific">Octopus sinensis</name>
    <name type="common">East Asian common octopus</name>
    <dbReference type="NCBI Taxonomy" id="2607531"/>
    <lineage>
        <taxon>Eukaryota</taxon>
        <taxon>Metazoa</taxon>
        <taxon>Spiralia</taxon>
        <taxon>Lophotrochozoa</taxon>
        <taxon>Mollusca</taxon>
        <taxon>Cephalopoda</taxon>
        <taxon>Coleoidea</taxon>
        <taxon>Octopodiformes</taxon>
        <taxon>Octopoda</taxon>
        <taxon>Incirrata</taxon>
        <taxon>Octopodidae</taxon>
        <taxon>Octopus</taxon>
    </lineage>
</organism>
<protein>
    <submittedName>
        <fullName evidence="4">Uncharacterized protein LOC115214323 isoform X2</fullName>
    </submittedName>
</protein>
<reference evidence="4" key="1">
    <citation type="submission" date="2025-08" db="UniProtKB">
        <authorList>
            <consortium name="RefSeq"/>
        </authorList>
    </citation>
    <scope>IDENTIFICATION</scope>
</reference>
<sequence length="589" mass="66125">MASHLIFLALLTLSPCYGLSVGTKKLLQNFGENLFKELNQFDVFPEEDSQDINVRHNLVSLVNSRHRRASSDSRPIQQDITTSKNTLVLEDIKPKLPSNSDLSGQIDVVENNALSVGEVKGTAPAEKVDPLSTIYLKDSVQQNLETPVKTHQYVSEEKDQNVYNNFKKLSDQNKLADLQQQQLRDQQNLVFQQVPSQNGLDVNLQQKLLPQNSEGVASQHKASGNQIVQQNVQVQNGFQPGAQNEVLDQKNIRQLKQNKLEPVPQQGVPLQDNEVTAPQQNEENILNPKNFLQKNVPVVQQPGNSVIQQKAMNMDTVTVSPPEKNAVNNGDNVVKIPVEAMIDQKAPLNQNIASINNIAPNSSNQLNVSFPHILAEGNKEAKVNNGKDVAEQSPSGSLLRDSLLIENSKQNKLEKLAHDNLAEAQQFPEAGNSILKENNIGQNVPSQVGSDSIRLVSVSKILSKSYLFTRPISRLEHYPQNSQEFSDHKKADDSWYYNQDMEGSIGHVAGNNFWEKNPHRFFNKKNESFEPLSMVMFYSWIALATLAVLGVLTLFRHRHRVTGYVYDFHLRHRAGHVEEDRRLLKNAYA</sequence>
<evidence type="ECO:0000313" key="4">
    <source>
        <dbReference type="RefSeq" id="XP_029639364.1"/>
    </source>
</evidence>
<keyword evidence="1" id="KW-0472">Membrane</keyword>
<feature type="signal peptide" evidence="2">
    <location>
        <begin position="1"/>
        <end position="18"/>
    </location>
</feature>
<accession>A0A6P7SM76</accession>
<keyword evidence="3" id="KW-1185">Reference proteome</keyword>
<keyword evidence="1" id="KW-1133">Transmembrane helix</keyword>
<gene>
    <name evidence="4" type="primary">LOC115214323</name>
</gene>
<proteinExistence type="predicted"/>
<feature type="chain" id="PRO_5028124591" evidence="2">
    <location>
        <begin position="19"/>
        <end position="589"/>
    </location>
</feature>
<keyword evidence="1" id="KW-0812">Transmembrane</keyword>
<name>A0A6P7SM76_9MOLL</name>